<dbReference type="HOGENOM" id="CLU_3148371_0_0_6"/>
<organism evidence="1 2">
    <name type="scientific">Acinetobacter higginsii</name>
    <dbReference type="NCBI Taxonomy" id="70347"/>
    <lineage>
        <taxon>Bacteria</taxon>
        <taxon>Pseudomonadati</taxon>
        <taxon>Pseudomonadota</taxon>
        <taxon>Gammaproteobacteria</taxon>
        <taxon>Moraxellales</taxon>
        <taxon>Moraxellaceae</taxon>
        <taxon>Acinetobacter</taxon>
    </lineage>
</organism>
<proteinExistence type="predicted"/>
<dbReference type="AlphaFoldDB" id="N8XKG1"/>
<dbReference type="EMBL" id="APPH01000020">
    <property type="protein sequence ID" value="ENV07535.1"/>
    <property type="molecule type" value="Genomic_DNA"/>
</dbReference>
<sequence length="48" mass="5417">MHRDRSKQITTIESYGIEEIPAHARTASPFDLFRLSFGGALIPFRPVS</sequence>
<protein>
    <submittedName>
        <fullName evidence="1">Uncharacterized protein</fullName>
    </submittedName>
</protein>
<gene>
    <name evidence="1" type="ORF">F966_03392</name>
</gene>
<evidence type="ECO:0000313" key="2">
    <source>
        <dbReference type="Proteomes" id="UP000013209"/>
    </source>
</evidence>
<reference evidence="1 2" key="1">
    <citation type="submission" date="2013-02" db="EMBL/GenBank/DDBJ databases">
        <title>The Genome Sequence of Acinetobacter sp. CIP 56.2.</title>
        <authorList>
            <consortium name="The Broad Institute Genome Sequencing Platform"/>
            <consortium name="The Broad Institute Genome Sequencing Center for Infectious Disease"/>
            <person name="Cerqueira G."/>
            <person name="Feldgarden M."/>
            <person name="Courvalin P."/>
            <person name="Perichon B."/>
            <person name="Grillot-Courvalin C."/>
            <person name="Clermont D."/>
            <person name="Rocha E."/>
            <person name="Yoon E.-J."/>
            <person name="Nemec A."/>
            <person name="Walker B."/>
            <person name="Young S.K."/>
            <person name="Zeng Q."/>
            <person name="Gargeya S."/>
            <person name="Fitzgerald M."/>
            <person name="Haas B."/>
            <person name="Abouelleil A."/>
            <person name="Alvarado L."/>
            <person name="Arachchi H.M."/>
            <person name="Berlin A.M."/>
            <person name="Chapman S.B."/>
            <person name="Dewar J."/>
            <person name="Goldberg J."/>
            <person name="Griggs A."/>
            <person name="Gujja S."/>
            <person name="Hansen M."/>
            <person name="Howarth C."/>
            <person name="Imamovic A."/>
            <person name="Larimer J."/>
            <person name="McCowan C."/>
            <person name="Murphy C."/>
            <person name="Neiman D."/>
            <person name="Pearson M."/>
            <person name="Priest M."/>
            <person name="Roberts A."/>
            <person name="Saif S."/>
            <person name="Shea T."/>
            <person name="Sisk P."/>
            <person name="Sykes S."/>
            <person name="Wortman J."/>
            <person name="Nusbaum C."/>
            <person name="Birren B."/>
        </authorList>
    </citation>
    <scope>NUCLEOTIDE SEQUENCE [LARGE SCALE GENOMIC DNA]</scope>
    <source>
        <strain evidence="1 2">CIP 56.2</strain>
    </source>
</reference>
<comment type="caution">
    <text evidence="1">The sequence shown here is derived from an EMBL/GenBank/DDBJ whole genome shotgun (WGS) entry which is preliminary data.</text>
</comment>
<dbReference type="STRING" id="1144672.F966_03392"/>
<evidence type="ECO:0000313" key="1">
    <source>
        <dbReference type="EMBL" id="ENV07535.1"/>
    </source>
</evidence>
<name>N8XKG1_9GAMM</name>
<dbReference type="PATRIC" id="fig|1144672.3.peg.3266"/>
<dbReference type="Proteomes" id="UP000013209">
    <property type="component" value="Unassembled WGS sequence"/>
</dbReference>
<accession>N8XKG1</accession>